<gene>
    <name evidence="3" type="ORF">BOKJ2_LOCUS2666</name>
</gene>
<dbReference type="Proteomes" id="UP000614601">
    <property type="component" value="Unassembled WGS sequence"/>
</dbReference>
<feature type="chain" id="PRO_5035594539" description="Saposin B-type domain-containing protein" evidence="2">
    <location>
        <begin position="17"/>
        <end position="280"/>
    </location>
</feature>
<feature type="compositionally biased region" description="Low complexity" evidence="1">
    <location>
        <begin position="127"/>
        <end position="143"/>
    </location>
</feature>
<proteinExistence type="predicted"/>
<name>A0A811K253_9BILA</name>
<protein>
    <recommendedName>
        <fullName evidence="5">Saposin B-type domain-containing protein</fullName>
    </recommendedName>
</protein>
<feature type="compositionally biased region" description="Polar residues" evidence="1">
    <location>
        <begin position="250"/>
        <end position="259"/>
    </location>
</feature>
<keyword evidence="2" id="KW-0732">Signal</keyword>
<dbReference type="EMBL" id="CAJFCW020000002">
    <property type="protein sequence ID" value="CAG9089246.1"/>
    <property type="molecule type" value="Genomic_DNA"/>
</dbReference>
<feature type="compositionally biased region" description="Polar residues" evidence="1">
    <location>
        <begin position="116"/>
        <end position="126"/>
    </location>
</feature>
<evidence type="ECO:0000313" key="4">
    <source>
        <dbReference type="Proteomes" id="UP000614601"/>
    </source>
</evidence>
<evidence type="ECO:0000256" key="2">
    <source>
        <dbReference type="SAM" id="SignalP"/>
    </source>
</evidence>
<feature type="region of interest" description="Disordered" evidence="1">
    <location>
        <begin position="164"/>
        <end position="280"/>
    </location>
</feature>
<feature type="region of interest" description="Disordered" evidence="1">
    <location>
        <begin position="116"/>
        <end position="149"/>
    </location>
</feature>
<dbReference type="Proteomes" id="UP000783686">
    <property type="component" value="Unassembled WGS sequence"/>
</dbReference>
<reference evidence="3" key="1">
    <citation type="submission" date="2020-09" db="EMBL/GenBank/DDBJ databases">
        <authorList>
            <person name="Kikuchi T."/>
        </authorList>
    </citation>
    <scope>NUCLEOTIDE SEQUENCE</scope>
    <source>
        <strain evidence="3">SH1</strain>
    </source>
</reference>
<dbReference type="AlphaFoldDB" id="A0A811K253"/>
<feature type="signal peptide" evidence="2">
    <location>
        <begin position="1"/>
        <end position="16"/>
    </location>
</feature>
<evidence type="ECO:0000313" key="3">
    <source>
        <dbReference type="EMBL" id="CAD5209410.1"/>
    </source>
</evidence>
<dbReference type="OrthoDB" id="10604159at2759"/>
<accession>A0A811K253</accession>
<comment type="caution">
    <text evidence="3">The sequence shown here is derived from an EMBL/GenBank/DDBJ whole genome shotgun (WGS) entry which is preliminary data.</text>
</comment>
<evidence type="ECO:0008006" key="5">
    <source>
        <dbReference type="Google" id="ProtNLM"/>
    </source>
</evidence>
<evidence type="ECO:0000256" key="1">
    <source>
        <dbReference type="SAM" id="MobiDB-lite"/>
    </source>
</evidence>
<sequence>MKILFILGLVLGTTSAYRIFGQPSKKECSGCVEAFDLVKELVGGDLKKVSEKDFKEHVEAACGILKGNGELKYKEVCDTLKKQHKYIYNYLRNVAKQIWPKFDCWLFLRCDKPAETTTQAPSTTGQPWSTHPTWTWPTRQPWTSPNWPTRGPWTPPNWPTRGPWTPPHWPTWRPRTTQDPVTWRPRPTHDPFTWRPRPTHDPFTWRPRPTHDPFTWRPRPTSDFPTTSTPDPYRTTTAFTGTTTAPIYTEPTSTVTGPPSTDPAPTTTTTAPEEDTTALF</sequence>
<dbReference type="EMBL" id="CAJFDH010000002">
    <property type="protein sequence ID" value="CAD5209410.1"/>
    <property type="molecule type" value="Genomic_DNA"/>
</dbReference>
<feature type="compositionally biased region" description="Low complexity" evidence="1">
    <location>
        <begin position="217"/>
        <end position="245"/>
    </location>
</feature>
<organism evidence="3 4">
    <name type="scientific">Bursaphelenchus okinawaensis</name>
    <dbReference type="NCBI Taxonomy" id="465554"/>
    <lineage>
        <taxon>Eukaryota</taxon>
        <taxon>Metazoa</taxon>
        <taxon>Ecdysozoa</taxon>
        <taxon>Nematoda</taxon>
        <taxon>Chromadorea</taxon>
        <taxon>Rhabditida</taxon>
        <taxon>Tylenchina</taxon>
        <taxon>Tylenchomorpha</taxon>
        <taxon>Aphelenchoidea</taxon>
        <taxon>Aphelenchoididae</taxon>
        <taxon>Bursaphelenchus</taxon>
    </lineage>
</organism>
<keyword evidence="4" id="KW-1185">Reference proteome</keyword>